<keyword evidence="2 4" id="KW-0807">Transducer</keyword>
<organism evidence="8 9">
    <name type="scientific">Bowmanella dokdonensis</name>
    <dbReference type="NCBI Taxonomy" id="751969"/>
    <lineage>
        <taxon>Bacteria</taxon>
        <taxon>Pseudomonadati</taxon>
        <taxon>Pseudomonadota</taxon>
        <taxon>Gammaproteobacteria</taxon>
        <taxon>Alteromonadales</taxon>
        <taxon>Alteromonadaceae</taxon>
        <taxon>Bowmanella</taxon>
    </lineage>
</organism>
<dbReference type="InterPro" id="IPR003660">
    <property type="entry name" value="HAMP_dom"/>
</dbReference>
<evidence type="ECO:0000256" key="3">
    <source>
        <dbReference type="ARBA" id="ARBA00029447"/>
    </source>
</evidence>
<feature type="transmembrane region" description="Helical" evidence="5">
    <location>
        <begin position="367"/>
        <end position="389"/>
    </location>
</feature>
<dbReference type="CDD" id="cd06225">
    <property type="entry name" value="HAMP"/>
    <property type="match status" value="1"/>
</dbReference>
<keyword evidence="9" id="KW-1185">Reference proteome</keyword>
<dbReference type="PROSITE" id="PS50111">
    <property type="entry name" value="CHEMOTAXIS_TRANSDUC_2"/>
    <property type="match status" value="1"/>
</dbReference>
<dbReference type="GO" id="GO:0016020">
    <property type="term" value="C:membrane"/>
    <property type="evidence" value="ECO:0007669"/>
    <property type="project" value="UniProtKB-SubCell"/>
</dbReference>
<gene>
    <name evidence="8" type="ORF">J0A66_00850</name>
</gene>
<dbReference type="PROSITE" id="PS50885">
    <property type="entry name" value="HAMP"/>
    <property type="match status" value="1"/>
</dbReference>
<dbReference type="Pfam" id="PF00015">
    <property type="entry name" value="MCPsignal"/>
    <property type="match status" value="1"/>
</dbReference>
<comment type="similarity">
    <text evidence="3">Belongs to the methyl-accepting chemotaxis (MCP) protein family.</text>
</comment>
<protein>
    <submittedName>
        <fullName evidence="8">Methyl-accepting chemotaxis protein</fullName>
    </submittedName>
</protein>
<dbReference type="SMART" id="SM00283">
    <property type="entry name" value="MA"/>
    <property type="match status" value="1"/>
</dbReference>
<keyword evidence="5" id="KW-1133">Transmembrane helix</keyword>
<dbReference type="FunFam" id="1.10.287.950:FF:000001">
    <property type="entry name" value="Methyl-accepting chemotaxis sensory transducer"/>
    <property type="match status" value="1"/>
</dbReference>
<sequence length="723" mass="77833">MHNRSSSVPLTPASIRQASLSLKLLFTVGLMLTLVTLAFLLYTNWSLGRSERLILEQVASQLEKEVVQGLRGQAGEHAAEIEAAIESVYQYPKALAMQLSQTIEAHNSHSLTRAQAEQLVQHTLMISPSSSLYAQFEAGGFHDDDSLHRADASHSVAGVGTFEVYFVREQDGRISQVPIEDPAEKHDTTLDEFGFRAAEWYLCAMEKRRPCITNPYNYEIRPGYEELMTSLTVPVMAKGTFRGVVGADMNLPILQTRAEDLAASLYNGKSRVYLVSQDGMLVAAAGAGDKLARPFADLVGQEEAKRLLAMTQPGETLRLDNYLYVAAPVRVRTASTDWHLIMGVDYEAAMAPVGDVSESIQSEVGALLAQLLFIALVLVALSLVVVSLFTRGIVKPLRLVANRMRELAGQGGDLTNNLAVNTHAELIALAEGFNLFQEKICALLDSVKSASHQVAGNAGQTQGFARDTSDQIGRQHQEIDSVVTAINQMSTTASDVARHANEAADSAQSAKASVHTTEQTLSFAVEEVSKLAEDMGQASQAVSVVANRSNDIRKILEVIGAIADQTNLLALNAAIEAARAGDHGRGFSVVADEVRALASKTARSVEEIGNLISGLQQEVKTTVGVIDSNSRRAGSAADKSREAFEDLSNIVAEITNISDRVMQMATAAEEQSAVSEEINKNMVSIGDATEQVAKLAEASMHSASEISASAAQLQEQLDRLKTK</sequence>
<dbReference type="Pfam" id="PF22673">
    <property type="entry name" value="MCP-like_PDC_1"/>
    <property type="match status" value="1"/>
</dbReference>
<dbReference type="RefSeq" id="WP_206571880.1">
    <property type="nucleotide sequence ID" value="NZ_JAFKCV010000001.1"/>
</dbReference>
<accession>A0A939DJM7</accession>
<dbReference type="Proteomes" id="UP000664654">
    <property type="component" value="Unassembled WGS sequence"/>
</dbReference>
<feature type="domain" description="HAMP" evidence="7">
    <location>
        <begin position="391"/>
        <end position="445"/>
    </location>
</feature>
<dbReference type="CDD" id="cd12913">
    <property type="entry name" value="PDC1_MCP_like"/>
    <property type="match status" value="1"/>
</dbReference>
<keyword evidence="5" id="KW-0472">Membrane</keyword>
<dbReference type="InterPro" id="IPR004089">
    <property type="entry name" value="MCPsignal_dom"/>
</dbReference>
<dbReference type="Pfam" id="PF00672">
    <property type="entry name" value="HAMP"/>
    <property type="match status" value="1"/>
</dbReference>
<proteinExistence type="inferred from homology"/>
<dbReference type="PANTHER" id="PTHR32089">
    <property type="entry name" value="METHYL-ACCEPTING CHEMOTAXIS PROTEIN MCPB"/>
    <property type="match status" value="1"/>
</dbReference>
<evidence type="ECO:0000259" key="7">
    <source>
        <dbReference type="PROSITE" id="PS50885"/>
    </source>
</evidence>
<dbReference type="CDD" id="cd11386">
    <property type="entry name" value="MCP_signal"/>
    <property type="match status" value="1"/>
</dbReference>
<dbReference type="SUPFAM" id="SSF58104">
    <property type="entry name" value="Methyl-accepting chemotaxis protein (MCP) signaling domain"/>
    <property type="match status" value="1"/>
</dbReference>
<feature type="domain" description="Methyl-accepting transducer" evidence="6">
    <location>
        <begin position="450"/>
        <end position="686"/>
    </location>
</feature>
<dbReference type="GO" id="GO:0007165">
    <property type="term" value="P:signal transduction"/>
    <property type="evidence" value="ECO:0007669"/>
    <property type="project" value="UniProtKB-KW"/>
</dbReference>
<evidence type="ECO:0000313" key="9">
    <source>
        <dbReference type="Proteomes" id="UP000664654"/>
    </source>
</evidence>
<evidence type="ECO:0000256" key="4">
    <source>
        <dbReference type="PROSITE-ProRule" id="PRU00284"/>
    </source>
</evidence>
<evidence type="ECO:0000256" key="5">
    <source>
        <dbReference type="SAM" id="Phobius"/>
    </source>
</evidence>
<evidence type="ECO:0000256" key="2">
    <source>
        <dbReference type="ARBA" id="ARBA00023224"/>
    </source>
</evidence>
<keyword evidence="5" id="KW-0812">Transmembrane</keyword>
<dbReference type="AlphaFoldDB" id="A0A939DJM7"/>
<evidence type="ECO:0000256" key="1">
    <source>
        <dbReference type="ARBA" id="ARBA00004370"/>
    </source>
</evidence>
<comment type="caution">
    <text evidence="8">The sequence shown here is derived from an EMBL/GenBank/DDBJ whole genome shotgun (WGS) entry which is preliminary data.</text>
</comment>
<comment type="subcellular location">
    <subcellularLocation>
        <location evidence="1">Membrane</location>
    </subcellularLocation>
</comment>
<dbReference type="Gene3D" id="1.10.287.950">
    <property type="entry name" value="Methyl-accepting chemotaxis protein"/>
    <property type="match status" value="1"/>
</dbReference>
<reference evidence="8" key="1">
    <citation type="submission" date="2021-03" db="EMBL/GenBank/DDBJ databases">
        <title>novel species isolated from a fishpond in China.</title>
        <authorList>
            <person name="Lu H."/>
            <person name="Cai Z."/>
        </authorList>
    </citation>
    <scope>NUCLEOTIDE SEQUENCE</scope>
    <source>
        <strain evidence="8">JCM 30855</strain>
    </source>
</reference>
<dbReference type="EMBL" id="JAFKCV010000001">
    <property type="protein sequence ID" value="MBN7823760.1"/>
    <property type="molecule type" value="Genomic_DNA"/>
</dbReference>
<evidence type="ECO:0000313" key="8">
    <source>
        <dbReference type="EMBL" id="MBN7823760.1"/>
    </source>
</evidence>
<evidence type="ECO:0000259" key="6">
    <source>
        <dbReference type="PROSITE" id="PS50111"/>
    </source>
</evidence>
<feature type="transmembrane region" description="Helical" evidence="5">
    <location>
        <begin position="20"/>
        <end position="42"/>
    </location>
</feature>
<dbReference type="SMART" id="SM00304">
    <property type="entry name" value="HAMP"/>
    <property type="match status" value="1"/>
</dbReference>
<dbReference type="Gene3D" id="3.30.450.20">
    <property type="entry name" value="PAS domain"/>
    <property type="match status" value="1"/>
</dbReference>
<dbReference type="PANTHER" id="PTHR32089:SF117">
    <property type="entry name" value="METHYL ACCEPTING SENSORY TRANSDUCER WITH CACHE_1 SMALL MOLECULE BINDING DOMAIN"/>
    <property type="match status" value="1"/>
</dbReference>
<dbReference type="GO" id="GO:0006935">
    <property type="term" value="P:chemotaxis"/>
    <property type="evidence" value="ECO:0007669"/>
    <property type="project" value="UniProtKB-ARBA"/>
</dbReference>
<name>A0A939DJM7_9ALTE</name>